<dbReference type="InterPro" id="IPR006693">
    <property type="entry name" value="AB_hydrolase_lipase"/>
</dbReference>
<evidence type="ECO:0000256" key="3">
    <source>
        <dbReference type="ARBA" id="ARBA00022801"/>
    </source>
</evidence>
<evidence type="ECO:0000259" key="8">
    <source>
        <dbReference type="Pfam" id="PF04083"/>
    </source>
</evidence>
<evidence type="ECO:0000313" key="10">
    <source>
        <dbReference type="Proteomes" id="UP001562425"/>
    </source>
</evidence>
<keyword evidence="5" id="KW-0443">Lipid metabolism</keyword>
<comment type="similarity">
    <text evidence="1">Belongs to the AB hydrolase superfamily. Lipase family.</text>
</comment>
<dbReference type="Proteomes" id="UP001562425">
    <property type="component" value="Unassembled WGS sequence"/>
</dbReference>
<protein>
    <recommendedName>
        <fullName evidence="8">Partial AB-hydrolase lipase domain-containing protein</fullName>
    </recommendedName>
</protein>
<dbReference type="InterPro" id="IPR029058">
    <property type="entry name" value="AB_hydrolase_fold"/>
</dbReference>
<dbReference type="SUPFAM" id="SSF53474">
    <property type="entry name" value="alpha/beta-Hydrolases"/>
    <property type="match status" value="1"/>
</dbReference>
<feature type="domain" description="Partial AB-hydrolase lipase" evidence="8">
    <location>
        <begin position="36"/>
        <end position="94"/>
    </location>
</feature>
<proteinExistence type="inferred from homology"/>
<dbReference type="EMBL" id="JBEHCU010009653">
    <property type="protein sequence ID" value="KAL1379495.1"/>
    <property type="molecule type" value="Genomic_DNA"/>
</dbReference>
<dbReference type="FunFam" id="3.40.50.1820:FF:000057">
    <property type="entry name" value="Lipase"/>
    <property type="match status" value="1"/>
</dbReference>
<keyword evidence="3" id="KW-0378">Hydrolase</keyword>
<dbReference type="AlphaFoldDB" id="A0ABD1CSS7"/>
<dbReference type="Pfam" id="PF04083">
    <property type="entry name" value="Abhydro_lipase"/>
    <property type="match status" value="1"/>
</dbReference>
<evidence type="ECO:0000256" key="5">
    <source>
        <dbReference type="ARBA" id="ARBA00023098"/>
    </source>
</evidence>
<evidence type="ECO:0000256" key="4">
    <source>
        <dbReference type="ARBA" id="ARBA00022963"/>
    </source>
</evidence>
<dbReference type="GO" id="GO:0016042">
    <property type="term" value="P:lipid catabolic process"/>
    <property type="evidence" value="ECO:0007669"/>
    <property type="project" value="UniProtKB-KW"/>
</dbReference>
<dbReference type="PANTHER" id="PTHR11005">
    <property type="entry name" value="LYSOSOMAL ACID LIPASE-RELATED"/>
    <property type="match status" value="1"/>
</dbReference>
<keyword evidence="6" id="KW-0325">Glycoprotein</keyword>
<sequence>MLSLSIVVLVLIWSLTATARAGSPFHVAEEDAKLLVPQLVRKYGYPVEKHQVRTEDGYLLGMFRIPGGRNGTVPGRRPILMMHSWFSSCADWVVIGPGNALGYLLADRGYDIWMGNVRGNRYSRRHERLRVKTRAFWDFSLDEIGYYDVPAMIDYVLNRTNARKLHYVGFSQGTIVGLIALTSRPQYNEKIVQLQELSPAIYVYRNPSVIMRTLAFMAKSLAEGYTLFGSFELMSHWTGQYEFYRMLCPSPKQLICRMLIYEVSGENAKQLDAKMLRIFLGHAPAGSSVKQFLHYAQLINDGVFRRYDYDDDRANVAAYGSKQVPRYNLSHVTAPVRTYYGRNDNVVNFRNVKRLERELPNLVSSYLVPDERFGHADFILNKNVKKRRPVLLQKIVYCGPNYYKAETTLLPGAGQNVCRVRKVGEGAAANICTKQNNVLFLINAPGTCRVDSVDAAECRLILQNDANLEPLESDSSLA</sequence>
<comment type="caution">
    <text evidence="9">The sequence shown here is derived from an EMBL/GenBank/DDBJ whole genome shotgun (WGS) entry which is preliminary data.</text>
</comment>
<accession>A0ABD1CSS7</accession>
<feature type="signal peptide" evidence="7">
    <location>
        <begin position="1"/>
        <end position="21"/>
    </location>
</feature>
<keyword evidence="2 7" id="KW-0732">Signal</keyword>
<keyword evidence="4" id="KW-0442">Lipid degradation</keyword>
<evidence type="ECO:0000256" key="6">
    <source>
        <dbReference type="ARBA" id="ARBA00023180"/>
    </source>
</evidence>
<evidence type="ECO:0000256" key="2">
    <source>
        <dbReference type="ARBA" id="ARBA00022729"/>
    </source>
</evidence>
<feature type="chain" id="PRO_5044827486" description="Partial AB-hydrolase lipase domain-containing protein" evidence="7">
    <location>
        <begin position="22"/>
        <end position="478"/>
    </location>
</feature>
<evidence type="ECO:0000256" key="1">
    <source>
        <dbReference type="ARBA" id="ARBA00010701"/>
    </source>
</evidence>
<evidence type="ECO:0000256" key="7">
    <source>
        <dbReference type="SAM" id="SignalP"/>
    </source>
</evidence>
<organism evidence="9 10">
    <name type="scientific">Culex pipiens pipiens</name>
    <name type="common">Northern house mosquito</name>
    <dbReference type="NCBI Taxonomy" id="38569"/>
    <lineage>
        <taxon>Eukaryota</taxon>
        <taxon>Metazoa</taxon>
        <taxon>Ecdysozoa</taxon>
        <taxon>Arthropoda</taxon>
        <taxon>Hexapoda</taxon>
        <taxon>Insecta</taxon>
        <taxon>Pterygota</taxon>
        <taxon>Neoptera</taxon>
        <taxon>Endopterygota</taxon>
        <taxon>Diptera</taxon>
        <taxon>Nematocera</taxon>
        <taxon>Culicoidea</taxon>
        <taxon>Culicidae</taxon>
        <taxon>Culicinae</taxon>
        <taxon>Culicini</taxon>
        <taxon>Culex</taxon>
        <taxon>Culex</taxon>
    </lineage>
</organism>
<dbReference type="Gene3D" id="3.40.50.1820">
    <property type="entry name" value="alpha/beta hydrolase"/>
    <property type="match status" value="1"/>
</dbReference>
<dbReference type="GO" id="GO:0016787">
    <property type="term" value="F:hydrolase activity"/>
    <property type="evidence" value="ECO:0007669"/>
    <property type="project" value="UniProtKB-KW"/>
</dbReference>
<name>A0ABD1CSS7_CULPP</name>
<gene>
    <name evidence="9" type="ORF">pipiens_014863</name>
</gene>
<reference evidence="9 10" key="1">
    <citation type="submission" date="2024-05" db="EMBL/GenBank/DDBJ databases">
        <title>Culex pipiens pipiens assembly and annotation.</title>
        <authorList>
            <person name="Alout H."/>
            <person name="Durand T."/>
        </authorList>
    </citation>
    <scope>NUCLEOTIDE SEQUENCE [LARGE SCALE GENOMIC DNA]</scope>
    <source>
        <strain evidence="9">HA-2024</strain>
        <tissue evidence="9">Whole body</tissue>
    </source>
</reference>
<keyword evidence="10" id="KW-1185">Reference proteome</keyword>
<evidence type="ECO:0000313" key="9">
    <source>
        <dbReference type="EMBL" id="KAL1379495.1"/>
    </source>
</evidence>